<dbReference type="PROSITE" id="PS01359">
    <property type="entry name" value="ZF_PHD_1"/>
    <property type="match status" value="1"/>
</dbReference>
<evidence type="ECO:0000259" key="7">
    <source>
        <dbReference type="PROSITE" id="PS50016"/>
    </source>
</evidence>
<feature type="region of interest" description="Disordered" evidence="6">
    <location>
        <begin position="701"/>
        <end position="725"/>
    </location>
</feature>
<gene>
    <name evidence="9" type="ORF">NDU88_001115</name>
</gene>
<feature type="compositionally biased region" description="Low complexity" evidence="6">
    <location>
        <begin position="818"/>
        <end position="842"/>
    </location>
</feature>
<feature type="region of interest" description="Disordered" evidence="6">
    <location>
        <begin position="1182"/>
        <end position="1204"/>
    </location>
</feature>
<feature type="domain" description="PHD-type" evidence="7">
    <location>
        <begin position="422"/>
        <end position="476"/>
    </location>
</feature>
<feature type="compositionally biased region" description="Low complexity" evidence="6">
    <location>
        <begin position="742"/>
        <end position="765"/>
    </location>
</feature>
<feature type="compositionally biased region" description="Basic and acidic residues" evidence="6">
    <location>
        <begin position="2343"/>
        <end position="2352"/>
    </location>
</feature>
<feature type="compositionally biased region" description="Polar residues" evidence="6">
    <location>
        <begin position="2278"/>
        <end position="2302"/>
    </location>
</feature>
<feature type="region of interest" description="Disordered" evidence="6">
    <location>
        <begin position="326"/>
        <end position="347"/>
    </location>
</feature>
<feature type="coiled-coil region" evidence="5">
    <location>
        <begin position="1695"/>
        <end position="1732"/>
    </location>
</feature>
<feature type="compositionally biased region" description="Polar residues" evidence="6">
    <location>
        <begin position="983"/>
        <end position="992"/>
    </location>
</feature>
<dbReference type="CDD" id="cd15639">
    <property type="entry name" value="PHD_DIDO1_like"/>
    <property type="match status" value="1"/>
</dbReference>
<feature type="region of interest" description="Disordered" evidence="6">
    <location>
        <begin position="797"/>
        <end position="882"/>
    </location>
</feature>
<dbReference type="SMART" id="SM00249">
    <property type="entry name" value="PHD"/>
    <property type="match status" value="1"/>
</dbReference>
<feature type="region of interest" description="Disordered" evidence="6">
    <location>
        <begin position="1806"/>
        <end position="1839"/>
    </location>
</feature>
<evidence type="ECO:0000256" key="3">
    <source>
        <dbReference type="ARBA" id="ARBA00022833"/>
    </source>
</evidence>
<feature type="region of interest" description="Disordered" evidence="6">
    <location>
        <begin position="579"/>
        <end position="623"/>
    </location>
</feature>
<dbReference type="PANTHER" id="PTHR11477:SF13">
    <property type="entry name" value="DEATH-INDUCER OBLITERATOR 1"/>
    <property type="match status" value="1"/>
</dbReference>
<dbReference type="Pfam" id="PF07500">
    <property type="entry name" value="TFIIS_M"/>
    <property type="match status" value="1"/>
</dbReference>
<dbReference type="GO" id="GO:0097190">
    <property type="term" value="P:apoptotic signaling pathway"/>
    <property type="evidence" value="ECO:0007669"/>
    <property type="project" value="InterPro"/>
</dbReference>
<accession>A0AAV7PBK9</accession>
<feature type="compositionally biased region" description="Polar residues" evidence="6">
    <location>
        <begin position="1990"/>
        <end position="2004"/>
    </location>
</feature>
<dbReference type="Pfam" id="PF07744">
    <property type="entry name" value="SPOC"/>
    <property type="match status" value="1"/>
</dbReference>
<dbReference type="PANTHER" id="PTHR11477">
    <property type="entry name" value="TRANSCRIPTION FACTOR S-II ZINC FINGER DOMAIN-CONTAINING PROTEIN"/>
    <property type="match status" value="1"/>
</dbReference>
<dbReference type="InterPro" id="IPR036575">
    <property type="entry name" value="TFIIS_cen_dom_sf"/>
</dbReference>
<dbReference type="InterPro" id="IPR033082">
    <property type="entry name" value="DIDO1_PHD"/>
</dbReference>
<feature type="compositionally biased region" description="Basic and acidic residues" evidence="6">
    <location>
        <begin position="2407"/>
        <end position="2577"/>
    </location>
</feature>
<feature type="compositionally biased region" description="Basic and acidic residues" evidence="6">
    <location>
        <begin position="993"/>
        <end position="1005"/>
    </location>
</feature>
<dbReference type="SUPFAM" id="SSF46942">
    <property type="entry name" value="Elongation factor TFIIS domain 2"/>
    <property type="match status" value="1"/>
</dbReference>
<keyword evidence="10" id="KW-1185">Reference proteome</keyword>
<feature type="compositionally biased region" description="Basic and acidic residues" evidence="6">
    <location>
        <begin position="2111"/>
        <end position="2127"/>
    </location>
</feature>
<dbReference type="EMBL" id="JANPWB010000011">
    <property type="protein sequence ID" value="KAJ1122630.1"/>
    <property type="molecule type" value="Genomic_DNA"/>
</dbReference>
<dbReference type="FunFam" id="1.10.472.30:FF:000002">
    <property type="entry name" value="Death-inducer obliterator 1"/>
    <property type="match status" value="1"/>
</dbReference>
<name>A0AAV7PBK9_PLEWA</name>
<evidence type="ECO:0000256" key="2">
    <source>
        <dbReference type="ARBA" id="ARBA00022771"/>
    </source>
</evidence>
<feature type="region of interest" description="Disordered" evidence="6">
    <location>
        <begin position="1913"/>
        <end position="1937"/>
    </location>
</feature>
<feature type="compositionally biased region" description="Basic and acidic residues" evidence="6">
    <location>
        <begin position="1097"/>
        <end position="1111"/>
    </location>
</feature>
<dbReference type="Gene3D" id="3.30.40.10">
    <property type="entry name" value="Zinc/RING finger domain, C3HC4 (zinc finger)"/>
    <property type="match status" value="1"/>
</dbReference>
<feature type="region of interest" description="Disordered" evidence="6">
    <location>
        <begin position="1631"/>
        <end position="1654"/>
    </location>
</feature>
<feature type="region of interest" description="Disordered" evidence="6">
    <location>
        <begin position="1"/>
        <end position="25"/>
    </location>
</feature>
<dbReference type="InterPro" id="IPR013083">
    <property type="entry name" value="Znf_RING/FYVE/PHD"/>
</dbReference>
<feature type="compositionally biased region" description="Basic and acidic residues" evidence="6">
    <location>
        <begin position="1816"/>
        <end position="1829"/>
    </location>
</feature>
<feature type="region of interest" description="Disordered" evidence="6">
    <location>
        <begin position="1743"/>
        <end position="1791"/>
    </location>
</feature>
<feature type="region of interest" description="Disordered" evidence="6">
    <location>
        <begin position="1951"/>
        <end position="2129"/>
    </location>
</feature>
<feature type="domain" description="TFIIS central" evidence="8">
    <location>
        <begin position="884"/>
        <end position="1004"/>
    </location>
</feature>
<feature type="compositionally biased region" description="Polar residues" evidence="6">
    <location>
        <begin position="2578"/>
        <end position="2590"/>
    </location>
</feature>
<dbReference type="SMART" id="SM00510">
    <property type="entry name" value="TFS2M"/>
    <property type="match status" value="1"/>
</dbReference>
<feature type="compositionally biased region" description="Basic and acidic residues" evidence="6">
    <location>
        <begin position="126"/>
        <end position="144"/>
    </location>
</feature>
<evidence type="ECO:0000259" key="8">
    <source>
        <dbReference type="PROSITE" id="PS51321"/>
    </source>
</evidence>
<organism evidence="9 10">
    <name type="scientific">Pleurodeles waltl</name>
    <name type="common">Iberian ribbed newt</name>
    <dbReference type="NCBI Taxonomy" id="8319"/>
    <lineage>
        <taxon>Eukaryota</taxon>
        <taxon>Metazoa</taxon>
        <taxon>Chordata</taxon>
        <taxon>Craniata</taxon>
        <taxon>Vertebrata</taxon>
        <taxon>Euteleostomi</taxon>
        <taxon>Amphibia</taxon>
        <taxon>Batrachia</taxon>
        <taxon>Caudata</taxon>
        <taxon>Salamandroidea</taxon>
        <taxon>Salamandridae</taxon>
        <taxon>Pleurodelinae</taxon>
        <taxon>Pleurodeles</taxon>
    </lineage>
</organism>
<feature type="region of interest" description="Disordered" evidence="6">
    <location>
        <begin position="227"/>
        <end position="258"/>
    </location>
</feature>
<keyword evidence="3" id="KW-0862">Zinc</keyword>
<proteinExistence type="predicted"/>
<feature type="compositionally biased region" description="Basic and acidic residues" evidence="6">
    <location>
        <begin position="1969"/>
        <end position="1989"/>
    </location>
</feature>
<dbReference type="Proteomes" id="UP001066276">
    <property type="component" value="Chromosome 7"/>
</dbReference>
<dbReference type="Gene3D" id="1.10.472.30">
    <property type="entry name" value="Transcription elongation factor S-II, central domain"/>
    <property type="match status" value="1"/>
</dbReference>
<feature type="region of interest" description="Disordered" evidence="6">
    <location>
        <begin position="109"/>
        <end position="144"/>
    </location>
</feature>
<feature type="compositionally biased region" description="Basic and acidic residues" evidence="6">
    <location>
        <begin position="2359"/>
        <end position="2391"/>
    </location>
</feature>
<dbReference type="PROSITE" id="PS50016">
    <property type="entry name" value="ZF_PHD_2"/>
    <property type="match status" value="1"/>
</dbReference>
<dbReference type="GO" id="GO:0008270">
    <property type="term" value="F:zinc ion binding"/>
    <property type="evidence" value="ECO:0007669"/>
    <property type="project" value="UniProtKB-KW"/>
</dbReference>
<feature type="compositionally biased region" description="Basic and acidic residues" evidence="6">
    <location>
        <begin position="1"/>
        <end position="24"/>
    </location>
</feature>
<feature type="compositionally biased region" description="Basic and acidic residues" evidence="6">
    <location>
        <begin position="2073"/>
        <end position="2086"/>
    </location>
</feature>
<dbReference type="InterPro" id="IPR001965">
    <property type="entry name" value="Znf_PHD"/>
</dbReference>
<dbReference type="GO" id="GO:0005634">
    <property type="term" value="C:nucleus"/>
    <property type="evidence" value="ECO:0007669"/>
    <property type="project" value="TreeGrafter"/>
</dbReference>
<feature type="region of interest" description="Disordered" evidence="6">
    <location>
        <begin position="983"/>
        <end position="1044"/>
    </location>
</feature>
<feature type="compositionally biased region" description="Low complexity" evidence="6">
    <location>
        <begin position="176"/>
        <end position="195"/>
    </location>
</feature>
<feature type="compositionally biased region" description="Polar residues" evidence="6">
    <location>
        <begin position="2062"/>
        <end position="2072"/>
    </location>
</feature>
<dbReference type="InterPro" id="IPR003618">
    <property type="entry name" value="TFIIS_cen_dom"/>
</dbReference>
<feature type="compositionally biased region" description="Low complexity" evidence="6">
    <location>
        <begin position="862"/>
        <end position="876"/>
    </location>
</feature>
<dbReference type="SUPFAM" id="SSF57903">
    <property type="entry name" value="FYVE/PHD zinc finger"/>
    <property type="match status" value="1"/>
</dbReference>
<evidence type="ECO:0000256" key="6">
    <source>
        <dbReference type="SAM" id="MobiDB-lite"/>
    </source>
</evidence>
<dbReference type="InterPro" id="IPR019786">
    <property type="entry name" value="Zinc_finger_PHD-type_CS"/>
</dbReference>
<feature type="compositionally biased region" description="Polar residues" evidence="6">
    <location>
        <begin position="1128"/>
        <end position="1155"/>
    </location>
</feature>
<feature type="compositionally biased region" description="Acidic residues" evidence="6">
    <location>
        <begin position="1641"/>
        <end position="1654"/>
    </location>
</feature>
<dbReference type="Pfam" id="PF00628">
    <property type="entry name" value="PHD"/>
    <property type="match status" value="1"/>
</dbReference>
<evidence type="ECO:0000256" key="5">
    <source>
        <dbReference type="SAM" id="Coils"/>
    </source>
</evidence>
<comment type="caution">
    <text evidence="9">The sequence shown here is derived from an EMBL/GenBank/DDBJ whole genome shotgun (WGS) entry which is preliminary data.</text>
</comment>
<dbReference type="InterPro" id="IPR012921">
    <property type="entry name" value="SPOC_C"/>
</dbReference>
<keyword evidence="2 4" id="KW-0863">Zinc-finger</keyword>
<evidence type="ECO:0000256" key="4">
    <source>
        <dbReference type="PROSITE-ProRule" id="PRU00146"/>
    </source>
</evidence>
<feature type="region of interest" description="Disordered" evidence="6">
    <location>
        <begin position="2197"/>
        <end position="2590"/>
    </location>
</feature>
<evidence type="ECO:0008006" key="11">
    <source>
        <dbReference type="Google" id="ProtNLM"/>
    </source>
</evidence>
<feature type="compositionally biased region" description="Basic and acidic residues" evidence="6">
    <location>
        <begin position="582"/>
        <end position="600"/>
    </location>
</feature>
<keyword evidence="5" id="KW-0175">Coiled coil</keyword>
<protein>
    <recommendedName>
        <fullName evidence="11">Death-inducer obliterator 1</fullName>
    </recommendedName>
</protein>
<feature type="region of interest" description="Disordered" evidence="6">
    <location>
        <begin position="1083"/>
        <end position="1155"/>
    </location>
</feature>
<dbReference type="CDD" id="cd21547">
    <property type="entry name" value="SPOC_DIDO1-like"/>
    <property type="match status" value="1"/>
</dbReference>
<feature type="region of interest" description="Disordered" evidence="6">
    <location>
        <begin position="175"/>
        <end position="214"/>
    </location>
</feature>
<evidence type="ECO:0000313" key="10">
    <source>
        <dbReference type="Proteomes" id="UP001066276"/>
    </source>
</evidence>
<feature type="region of interest" description="Disordered" evidence="6">
    <location>
        <begin position="739"/>
        <end position="765"/>
    </location>
</feature>
<sequence>MTGPADLREALETSELDTKQELKPSRNLASEASGWFPEKECVCQPFKSTNTLGLMLRDLDSLLPSSSNLFNLDLPGGATLKTNCVQDLQLENDVIPSLETIASSQSSVIFESEPNLDNMESSSPVSEDKGDQNNDDTVKAIRPTSKEFKKTWGFRRTTIAKREGAGDAEMEATAHVQQQQMHKVHQQLQQLKEQQSTSNQSLRRSGRQPKRTERVEEFMTAVRRNRIRRSAPAALEDTSETSCPVTDVETASEGSVESVAEIKSECLRNEVDDTEEPMVIASTDVQGDDDSSSDSDALTLKELQNRLRKRQTETVAVETDVVQGERPIKEEPTSVEVEPSEDKTESTNVDLALPVKVELPAIKVEPPDTPERNITCQVSVAQAPTQSIRVKEEVVDSLKLKDQDNQETQKSGPELNDSDESVLYCICRQPHNKRFMICCDRCEEWFHGDCVGISEARWQLLEKNEEDYVCPNCVLLKVKEDCSIENSLSITKPEYPGFGGTELNTSGIAEQKSDDQAIKGRIEKAVNPSKKKKKIFNPVIEAPVVPKCIGPGCSTLAQPDSVYCSHECILKHAAATMQSLRTGKESKPKEKTINKPEKVTPPKPPPPVATTSQSGQKRPAPEKRMIKMKKMLVMVSKMDVIPTRVPSDPVSETSAPSWASDHNYNAVKLEKAAAAPPTAVSPTAASAAITSSVFYKSGKAGDAKQVEAVPPAQKTASPTAPTSMKKRIAALPRIPMLKRLLPSDSPQPQPSVRLSPLSSTNSPLTAASLAPSRVGLAPSSVDATPASKKIMLSSSFTDVKKTDGSSPSPGRAVKKPESSSGSVGVGKKSEGPAAPLVPAGAGKTAQPSAPGPAVTSKRVEGPSTSSAPAKPAANPSHPQPNLQMRLNIRRSLKEILWKRVGDSDDLVMAENEVAKVAMNIEKEMFGLFRETDSRYKSKYRNLMLNLKDPKNQGLFHRVLREEISLSKLVRLKPEELISKRLSSWKSRSTKPTSDSKSKFNMEQKGSDNTQTLPNMEDSPPVSDSDDQEQPLEPAKPAVPEKSRPVLPDIFNSMLNDTTNQHRAHLFDLNCKICTGQISVSEDDIAPRRSKTPFTPGKKTELKPKSDFRMKTESMATGQPKEEGLGTAENISTSTTHEPSAEKGSTTQRATSAESSLPMQASFYPDTSAAGVVTTVTVSGRDPRTALNRLPPTVTPAPDPSASPARDKVVVEETKPEMPKPLSATFPVPKSILMKPSSLEPRYLSSSSLNLNIGASESPQDGDTSLFLSRLGAIWKGFINMQNVAKFVTKAYPVSGSIDYLDEDLPDTVHIGGRISPKTVWDYVGKLKSSVSKELCLIRFQPATEEEEVAYISLYSYFSSRGRFGVVANNNRHIKDLYLIPLSAKDPIPSKLLPFDGPGLESTRPNLLLGLVICQKGKRPATILETDKVEEKRTKVQITEEADIIHSKSISLQQEKKILKYQPFSKEPTFLPSPPRSPKSPPLPEPAAAIAPKLFSSLPLFKTETTNVVTATVITTAATTAPSIQNLSAPTEVSAATTTSASVKSATPLEHILKTLFGKKKPFDLESGSSVVTEQVTPDQRIKPPTLDPIVQQFGLTSKEKFLEEVGDDRPYDPEEEYDPGKAFAMDKIIGSENLNKPDQPCETEQEEDEAYDPEDETIFEEAKVVVDDFPNKRPSEVIHSNAELPGEYISAITAASSLVEQQKMLEELNKQIEEQKRQLEAQEEALRQQRAAVGVSMAHFSVSDALMSPPPKSSLTKTELFQQEEQSTITTDEGLNADKLPHLNTQKSDSKHTLDFWQAASRLVREANENANYPPPKERKSESPEKEKPVGSNESKAEVLPLNEYRQQLSATTQPLNNDCKLVSSEEAYSLKKFEEKDGRKLEISAPPSKVDLLSAGQEKKLVTNLESQTVLSTPGNPSFQTNYSAISSNDQPCLASQNLPRHTMSQEIPLPQALRAQFTNTETLPPEKPSDSFESEKRLVAAHPEDQRNPVSSQCLEPTNNSVEADGKKDSQSQHFQENMYPFMPQNVGPPPHLPGLSNPPLPRFGIPFPNFPGYRGPAAQSFSESNPSNNEQHRSSFSVHDEQKVTVPPFSGPYGQSSPFADRGPSVSHHPDEKGASPSQLDHHSGSHMNFQESCFEQKSTTHSMFEGPRAPQFTGNIRPPSFPFDGQHRLPPPHFTAHRGSHMQHQFVGMRGAAPFSGSRAPNPNEFEEPTGPILSNTSGQRGLPSNQFDENRNLQPTYADQRGESQHMFTGPKGPRVSRFNDSHEPIPSRFNYREQSSQNTPPSRFNYQEQSPQSAKPSSRPLLELPNYSPQQHNEVWEQGSPVGGEQIDPEGQQSPNEFRECKEYDQRAQSFEARQREGGNIKDKIDQQFHLSDGRRGRGYDERRGGRGTRGSWHRGNSRSWNREREGERFREGERHREGDRYRDGERNRDWDRHRDREPNREWDKGRDRDPHKDRDLEKNKESERHRDRSRYRDRERDSNKRRDRERSRSKDRDRNRDMEREDRERFRDYDRDRVRDRDRDRAKDRERERDRDRERGSDRERARGKDHRDRSRSKESSKNIKPEGQKEPQKPSETQASPSIQQT</sequence>
<keyword evidence="1" id="KW-0479">Metal-binding</keyword>
<dbReference type="PROSITE" id="PS51321">
    <property type="entry name" value="TFIIS_CENTRAL"/>
    <property type="match status" value="1"/>
</dbReference>
<dbReference type="GO" id="GO:0006351">
    <property type="term" value="P:DNA-templated transcription"/>
    <property type="evidence" value="ECO:0007669"/>
    <property type="project" value="InterPro"/>
</dbReference>
<reference evidence="9" key="1">
    <citation type="journal article" date="2022" name="bioRxiv">
        <title>Sequencing and chromosome-scale assembly of the giantPleurodeles waltlgenome.</title>
        <authorList>
            <person name="Brown T."/>
            <person name="Elewa A."/>
            <person name="Iarovenko S."/>
            <person name="Subramanian E."/>
            <person name="Araus A.J."/>
            <person name="Petzold A."/>
            <person name="Susuki M."/>
            <person name="Suzuki K.-i.T."/>
            <person name="Hayashi T."/>
            <person name="Toyoda A."/>
            <person name="Oliveira C."/>
            <person name="Osipova E."/>
            <person name="Leigh N.D."/>
            <person name="Simon A."/>
            <person name="Yun M.H."/>
        </authorList>
    </citation>
    <scope>NUCLEOTIDE SEQUENCE</scope>
    <source>
        <strain evidence="9">20211129_DDA</strain>
        <tissue evidence="9">Liver</tissue>
    </source>
</reference>
<feature type="compositionally biased region" description="Polar residues" evidence="6">
    <location>
        <begin position="1753"/>
        <end position="1773"/>
    </location>
</feature>
<dbReference type="InterPro" id="IPR011011">
    <property type="entry name" value="Znf_FYVE_PHD"/>
</dbReference>
<evidence type="ECO:0000256" key="1">
    <source>
        <dbReference type="ARBA" id="ARBA00022723"/>
    </source>
</evidence>
<feature type="compositionally biased region" description="Polar residues" evidence="6">
    <location>
        <begin position="2217"/>
        <end position="2242"/>
    </location>
</feature>
<feature type="compositionally biased region" description="Pro residues" evidence="6">
    <location>
        <begin position="2029"/>
        <end position="2044"/>
    </location>
</feature>
<evidence type="ECO:0000313" key="9">
    <source>
        <dbReference type="EMBL" id="KAJ1122630.1"/>
    </source>
</evidence>
<dbReference type="InterPro" id="IPR019787">
    <property type="entry name" value="Znf_PHD-finger"/>
</dbReference>